<dbReference type="EMBL" id="MF768985">
    <property type="protein sequence ID" value="ATU83760.1"/>
    <property type="molecule type" value="Genomic_DNA"/>
</dbReference>
<evidence type="ECO:0000256" key="1">
    <source>
        <dbReference type="SAM" id="MobiDB-lite"/>
    </source>
</evidence>
<keyword evidence="2" id="KW-0472">Membrane</keyword>
<dbReference type="Proteomes" id="UP000277283">
    <property type="component" value="Segment"/>
</dbReference>
<name>K7WW77_9VIRU</name>
<evidence type="ECO:0000313" key="5">
    <source>
        <dbReference type="Proteomes" id="UP000277283"/>
    </source>
</evidence>
<evidence type="ECO:0000313" key="4">
    <source>
        <dbReference type="EMBL" id="ATU83760.1"/>
    </source>
</evidence>
<proteinExistence type="predicted"/>
<keyword evidence="2" id="KW-1133">Transmembrane helix</keyword>
<evidence type="ECO:0000313" key="3">
    <source>
        <dbReference type="EMBL" id="AFX59404.1"/>
    </source>
</evidence>
<dbReference type="Proteomes" id="UP000267516">
    <property type="component" value="Segment"/>
</dbReference>
<reference evidence="4" key="3">
    <citation type="journal article" date="2018" name="Aquaculture">
        <title>Complete genome sequence of a white spot syndrome virus associated with a disease incursion in Australia.</title>
        <authorList>
            <person name="Oakey J."/>
            <person name="Smith C.S."/>
        </authorList>
    </citation>
    <scope>NUCLEOTIDE SEQUENCE [LARGE SCALE GENOMIC DNA]</scope>
    <source>
        <strain evidence="4">WSSV-AU</strain>
    </source>
</reference>
<feature type="compositionally biased region" description="Polar residues" evidence="1">
    <location>
        <begin position="12"/>
        <end position="23"/>
    </location>
</feature>
<sequence length="86" mass="9556">MVSLSLDEESYRQNLGKPSNSPVQLSKHICIKEPSAPIKFPTIKESMCSLTKTLFSLVSVSFFLLHSIMSTSCPIVLFLSLMTEMS</sequence>
<reference evidence="5" key="2">
    <citation type="submission" date="2012-08" db="EMBL/GenBank/DDBJ databases">
        <authorList>
            <person name="Choi T.-J."/>
        </authorList>
    </citation>
    <scope>NUCLEOTIDE SEQUENCE [LARGE SCALE GENOMIC DNA]</scope>
    <source>
        <strain evidence="5">K-LV1</strain>
    </source>
</reference>
<feature type="region of interest" description="Disordered" evidence="1">
    <location>
        <begin position="1"/>
        <end position="23"/>
    </location>
</feature>
<dbReference type="EMBL" id="JX515788">
    <property type="protein sequence ID" value="AFX59404.1"/>
    <property type="molecule type" value="Genomic_DNA"/>
</dbReference>
<keyword evidence="2" id="KW-0812">Transmembrane</keyword>
<gene>
    <name evidence="3" type="ORF">wssv_00270</name>
</gene>
<feature type="transmembrane region" description="Helical" evidence="2">
    <location>
        <begin position="54"/>
        <end position="81"/>
    </location>
</feature>
<protein>
    <submittedName>
        <fullName evidence="4">ORF101</fullName>
    </submittedName>
    <submittedName>
        <fullName evidence="3">Wsv027</fullName>
    </submittedName>
</protein>
<organism evidence="3 5">
    <name type="scientific">White spot syndrome virus</name>
    <dbReference type="NCBI Taxonomy" id="342409"/>
    <lineage>
        <taxon>Viruses</taxon>
        <taxon>Viruses incertae sedis</taxon>
        <taxon>Naldaviricetes</taxon>
        <taxon>Nimaviridae</taxon>
        <taxon>Whispovirus</taxon>
    </lineage>
</organism>
<accession>K7WW77</accession>
<reference evidence="3" key="1">
    <citation type="submission" date="2012-08" db="EMBL/GenBank/DDBJ databases">
        <title>Cassytha pubescens and C. glabella (Lauraceae) are not disjunctly distributed between Australia and the Ryukyu Archipelago of Japan - evidence from morphological and molecular data.</title>
        <authorList>
            <person name="Kokubugata G."/>
            <person name="Nakamura K."/>
            <person name="Forster P.I."/>
            <person name="Wilson G.W."/>
            <person name="Holland A.E."/>
            <person name="Hirayama Y."/>
            <person name="Yokota M."/>
        </authorList>
    </citation>
    <scope>NUCLEOTIDE SEQUENCE</scope>
    <source>
        <strain evidence="3">K-LV1</strain>
    </source>
</reference>
<evidence type="ECO:0000256" key="2">
    <source>
        <dbReference type="SAM" id="Phobius"/>
    </source>
</evidence>